<dbReference type="SUPFAM" id="SSF51735">
    <property type="entry name" value="NAD(P)-binding Rossmann-fold domains"/>
    <property type="match status" value="1"/>
</dbReference>
<comment type="similarity">
    <text evidence="1">Belongs to the NAD(P)-dependent epimerase/dehydratase family.</text>
</comment>
<dbReference type="AlphaFoldDB" id="A0A7V4KBM6"/>
<comment type="caution">
    <text evidence="3">The sequence shown here is derived from an EMBL/GenBank/DDBJ whole genome shotgun (WGS) entry which is preliminary data.</text>
</comment>
<dbReference type="PANTHER" id="PTHR43000">
    <property type="entry name" value="DTDP-D-GLUCOSE 4,6-DEHYDRATASE-RELATED"/>
    <property type="match status" value="1"/>
</dbReference>
<reference evidence="3" key="1">
    <citation type="journal article" date="2020" name="mSystems">
        <title>Genome- and Community-Level Interaction Insights into Carbon Utilization and Element Cycling Functions of Hydrothermarchaeota in Hydrothermal Sediment.</title>
        <authorList>
            <person name="Zhou Z."/>
            <person name="Liu Y."/>
            <person name="Xu W."/>
            <person name="Pan J."/>
            <person name="Luo Z.H."/>
            <person name="Li M."/>
        </authorList>
    </citation>
    <scope>NUCLEOTIDE SEQUENCE [LARGE SCALE GENOMIC DNA]</scope>
    <source>
        <strain evidence="3">SpSt-61</strain>
    </source>
</reference>
<dbReference type="EMBL" id="DSZZ01000040">
    <property type="protein sequence ID" value="HGU52077.1"/>
    <property type="molecule type" value="Genomic_DNA"/>
</dbReference>
<proteinExistence type="inferred from homology"/>
<protein>
    <submittedName>
        <fullName evidence="3">NAD-dependent epimerase/dehydratase family protein</fullName>
    </submittedName>
</protein>
<dbReference type="Gene3D" id="3.90.25.10">
    <property type="entry name" value="UDP-galactose 4-epimerase, domain 1"/>
    <property type="match status" value="1"/>
</dbReference>
<dbReference type="InterPro" id="IPR036291">
    <property type="entry name" value="NAD(P)-bd_dom_sf"/>
</dbReference>
<evidence type="ECO:0000313" key="3">
    <source>
        <dbReference type="EMBL" id="HGU52077.1"/>
    </source>
</evidence>
<accession>A0A7V4KBM6</accession>
<gene>
    <name evidence="3" type="ORF">ENT78_00865</name>
</gene>
<organism evidence="3">
    <name type="scientific">Fervidobacterium pennivorans</name>
    <dbReference type="NCBI Taxonomy" id="93466"/>
    <lineage>
        <taxon>Bacteria</taxon>
        <taxon>Thermotogati</taxon>
        <taxon>Thermotogota</taxon>
        <taxon>Thermotogae</taxon>
        <taxon>Thermotogales</taxon>
        <taxon>Fervidobacteriaceae</taxon>
        <taxon>Fervidobacterium</taxon>
    </lineage>
</organism>
<feature type="domain" description="NAD-dependent epimerase/dehydratase" evidence="2">
    <location>
        <begin position="9"/>
        <end position="257"/>
    </location>
</feature>
<dbReference type="Gene3D" id="3.40.50.720">
    <property type="entry name" value="NAD(P)-binding Rossmann-like Domain"/>
    <property type="match status" value="1"/>
</dbReference>
<evidence type="ECO:0000256" key="1">
    <source>
        <dbReference type="ARBA" id="ARBA00007637"/>
    </source>
</evidence>
<sequence>MTYWKNKQVLVTGGASFIGSHLVDKLVELGSNVTVVDNFSSGTLENLAQSLHKIRVVKMDLEWCHLEELVKIFEGHEVVFHLAATHGGRGFIHTHPADVCSNFAIDHHVFEACLKANVERVVMASSACVYPPQLQSTTDSDYLLKEDDSDPFALDKPLSADIEYGWAKLMGEVQLIAFIKQYGMKGCILRFVTAYGPRENETHAIIALIYKAFERMDPYVIWGSGEQERDFTYVSDIVDGTILAAEKITDGTPINLGTGRRYKIKDVAAKIFEIMGWKPKRIIYDRSKPEGVASRALDISRAKHLLGWTPKVGLEEGLRKTIQYYVNTHKPKGYVDEKILMERSVT</sequence>
<name>A0A7V4KBM6_FERPE</name>
<dbReference type="Pfam" id="PF01370">
    <property type="entry name" value="Epimerase"/>
    <property type="match status" value="1"/>
</dbReference>
<evidence type="ECO:0000259" key="2">
    <source>
        <dbReference type="Pfam" id="PF01370"/>
    </source>
</evidence>
<dbReference type="InterPro" id="IPR001509">
    <property type="entry name" value="Epimerase_deHydtase"/>
</dbReference>